<name>A0A3B6VSD5_BRAPL</name>
<dbReference type="RefSeq" id="WP_014933312.1">
    <property type="nucleotide sequence ID" value="NC_019908.1"/>
</dbReference>
<evidence type="ECO:0000256" key="1">
    <source>
        <dbReference type="SAM" id="Phobius"/>
    </source>
</evidence>
<dbReference type="KEGG" id="bpip:BPP43_01435"/>
<dbReference type="GeneID" id="76624094"/>
<proteinExistence type="predicted"/>
<reference evidence="2 3" key="1">
    <citation type="journal article" date="2013" name="Genome Announc.">
        <title>Complete Genome Sequence of the Porcine Strain Brachyspira pilosicoli P43/6/78(T.).</title>
        <authorList>
            <person name="Lin C."/>
            <person name="den Bakker H.C."/>
            <person name="Suzuki H."/>
            <person name="Lefebure T."/>
            <person name="Ponnala L."/>
            <person name="Sun Q."/>
            <person name="Stanhope M.J."/>
            <person name="Wiedmann M."/>
            <person name="Duhamel G.E."/>
        </authorList>
    </citation>
    <scope>NUCLEOTIDE SEQUENCE [LARGE SCALE GENOMIC DNA]</scope>
    <source>
        <strain evidence="2 3">P43/6/78</strain>
    </source>
</reference>
<gene>
    <name evidence="2" type="ORF">BPP43_01435</name>
</gene>
<evidence type="ECO:0000313" key="2">
    <source>
        <dbReference type="EMBL" id="AGA65629.1"/>
    </source>
</evidence>
<accession>A0A3B6VSD5</accession>
<dbReference type="Proteomes" id="UP000010793">
    <property type="component" value="Chromosome"/>
</dbReference>
<keyword evidence="1" id="KW-0812">Transmembrane</keyword>
<sequence>MTGSWVIDYFLYGCVILIAVPLAAFLYKTVTDKNNSKGDKK</sequence>
<evidence type="ECO:0000313" key="3">
    <source>
        <dbReference type="Proteomes" id="UP000010793"/>
    </source>
</evidence>
<feature type="transmembrane region" description="Helical" evidence="1">
    <location>
        <begin position="6"/>
        <end position="27"/>
    </location>
</feature>
<dbReference type="EMBL" id="CP002873">
    <property type="protein sequence ID" value="AGA65629.1"/>
    <property type="molecule type" value="Genomic_DNA"/>
</dbReference>
<dbReference type="AlphaFoldDB" id="A0A3B6VSD5"/>
<keyword evidence="1" id="KW-1133">Transmembrane helix</keyword>
<organism evidence="2 3">
    <name type="scientific">Brachyspira pilosicoli P43/6/78</name>
    <dbReference type="NCBI Taxonomy" id="1042417"/>
    <lineage>
        <taxon>Bacteria</taxon>
        <taxon>Pseudomonadati</taxon>
        <taxon>Spirochaetota</taxon>
        <taxon>Spirochaetia</taxon>
        <taxon>Brachyspirales</taxon>
        <taxon>Brachyspiraceae</taxon>
        <taxon>Brachyspira</taxon>
    </lineage>
</organism>
<protein>
    <submittedName>
        <fullName evidence="2">Uncharacterized protein</fullName>
    </submittedName>
</protein>
<keyword evidence="1" id="KW-0472">Membrane</keyword>
<keyword evidence="3" id="KW-1185">Reference proteome</keyword>